<proteinExistence type="predicted"/>
<evidence type="ECO:0000313" key="2">
    <source>
        <dbReference type="Proteomes" id="UP001386955"/>
    </source>
</evidence>
<reference evidence="1 2" key="1">
    <citation type="submission" date="2024-01" db="EMBL/GenBank/DDBJ databases">
        <title>The genomes of 5 underutilized Papilionoideae crops provide insights into root nodulation and disease resistanc.</title>
        <authorList>
            <person name="Jiang F."/>
        </authorList>
    </citation>
    <scope>NUCLEOTIDE SEQUENCE [LARGE SCALE GENOMIC DNA]</scope>
    <source>
        <strain evidence="1">DUOXIRENSHENG_FW03</strain>
        <tissue evidence="1">Leaves</tissue>
    </source>
</reference>
<comment type="caution">
    <text evidence="1">The sequence shown here is derived from an EMBL/GenBank/DDBJ whole genome shotgun (WGS) entry which is preliminary data.</text>
</comment>
<keyword evidence="2" id="KW-1185">Reference proteome</keyword>
<dbReference type="EMBL" id="JAYMYS010000003">
    <property type="protein sequence ID" value="KAK7398775.1"/>
    <property type="molecule type" value="Genomic_DNA"/>
</dbReference>
<sequence length="88" mass="10380">MHGDGQEKGMSNGEMECVVKVVCYGKVREECDGVWKEERVDHVRDKERFQNFTCLKKENTKRKFQKERAQDLLTTLFTFVALFLLFPC</sequence>
<name>A0AAN9SL45_PSOTE</name>
<organism evidence="1 2">
    <name type="scientific">Psophocarpus tetragonolobus</name>
    <name type="common">Winged bean</name>
    <name type="synonym">Dolichos tetragonolobus</name>
    <dbReference type="NCBI Taxonomy" id="3891"/>
    <lineage>
        <taxon>Eukaryota</taxon>
        <taxon>Viridiplantae</taxon>
        <taxon>Streptophyta</taxon>
        <taxon>Embryophyta</taxon>
        <taxon>Tracheophyta</taxon>
        <taxon>Spermatophyta</taxon>
        <taxon>Magnoliopsida</taxon>
        <taxon>eudicotyledons</taxon>
        <taxon>Gunneridae</taxon>
        <taxon>Pentapetalae</taxon>
        <taxon>rosids</taxon>
        <taxon>fabids</taxon>
        <taxon>Fabales</taxon>
        <taxon>Fabaceae</taxon>
        <taxon>Papilionoideae</taxon>
        <taxon>50 kb inversion clade</taxon>
        <taxon>NPAAA clade</taxon>
        <taxon>indigoferoid/millettioid clade</taxon>
        <taxon>Phaseoleae</taxon>
        <taxon>Psophocarpus</taxon>
    </lineage>
</organism>
<accession>A0AAN9SL45</accession>
<protein>
    <submittedName>
        <fullName evidence="1">Uncharacterized protein</fullName>
    </submittedName>
</protein>
<dbReference type="AlphaFoldDB" id="A0AAN9SL45"/>
<dbReference type="Proteomes" id="UP001386955">
    <property type="component" value="Unassembled WGS sequence"/>
</dbReference>
<gene>
    <name evidence="1" type="ORF">VNO78_09947</name>
</gene>
<evidence type="ECO:0000313" key="1">
    <source>
        <dbReference type="EMBL" id="KAK7398775.1"/>
    </source>
</evidence>